<proteinExistence type="inferred from homology"/>
<evidence type="ECO:0000256" key="10">
    <source>
        <dbReference type="ARBA" id="ARBA00049244"/>
    </source>
</evidence>
<protein>
    <recommendedName>
        <fullName evidence="2">DNA-directed DNA polymerase</fullName>
        <ecNumber evidence="2">2.7.7.7</ecNumber>
    </recommendedName>
</protein>
<evidence type="ECO:0000256" key="6">
    <source>
        <dbReference type="ARBA" id="ARBA00022763"/>
    </source>
</evidence>
<dbReference type="PRINTS" id="PR00868">
    <property type="entry name" value="DNAPOLI"/>
</dbReference>
<dbReference type="Gene3D" id="1.10.150.20">
    <property type="entry name" value="5' to 3' exonuclease, C-terminal subdomain"/>
    <property type="match status" value="1"/>
</dbReference>
<keyword evidence="6" id="KW-0227">DNA damage</keyword>
<name>A0AB39VFC1_9FUSO</name>
<dbReference type="Gene3D" id="1.20.1060.10">
    <property type="entry name" value="Taq DNA Polymerase, Chain T, domain 4"/>
    <property type="match status" value="1"/>
</dbReference>
<reference evidence="12" key="1">
    <citation type="submission" date="2024-07" db="EMBL/GenBank/DDBJ databases">
        <authorList>
            <person name="Li X.-J."/>
            <person name="Wang X."/>
        </authorList>
    </citation>
    <scope>NUCLEOTIDE SEQUENCE</scope>
    <source>
        <strain evidence="12">HSP-334</strain>
    </source>
</reference>
<comment type="catalytic activity">
    <reaction evidence="10">
        <text>DNA(n) + a 2'-deoxyribonucleoside 5'-triphosphate = DNA(n+1) + diphosphate</text>
        <dbReference type="Rhea" id="RHEA:22508"/>
        <dbReference type="Rhea" id="RHEA-COMP:17339"/>
        <dbReference type="Rhea" id="RHEA-COMP:17340"/>
        <dbReference type="ChEBI" id="CHEBI:33019"/>
        <dbReference type="ChEBI" id="CHEBI:61560"/>
        <dbReference type="ChEBI" id="CHEBI:173112"/>
        <dbReference type="EC" id="2.7.7.7"/>
    </reaction>
</comment>
<evidence type="ECO:0000256" key="2">
    <source>
        <dbReference type="ARBA" id="ARBA00012417"/>
    </source>
</evidence>
<organism evidence="12">
    <name type="scientific">Leptotrichia rugosa</name>
    <dbReference type="NCBI Taxonomy" id="3239302"/>
    <lineage>
        <taxon>Bacteria</taxon>
        <taxon>Fusobacteriati</taxon>
        <taxon>Fusobacteriota</taxon>
        <taxon>Fusobacteriia</taxon>
        <taxon>Fusobacteriales</taxon>
        <taxon>Leptotrichiaceae</taxon>
        <taxon>Leptotrichia</taxon>
    </lineage>
</organism>
<dbReference type="InterPro" id="IPR036397">
    <property type="entry name" value="RNaseH_sf"/>
</dbReference>
<dbReference type="GO" id="GO:0006261">
    <property type="term" value="P:DNA-templated DNA replication"/>
    <property type="evidence" value="ECO:0007669"/>
    <property type="project" value="InterPro"/>
</dbReference>
<evidence type="ECO:0000313" key="12">
    <source>
        <dbReference type="EMBL" id="XDU65988.1"/>
    </source>
</evidence>
<dbReference type="Pfam" id="PF00476">
    <property type="entry name" value="DNA_pol_A"/>
    <property type="match status" value="1"/>
</dbReference>
<dbReference type="InterPro" id="IPR012337">
    <property type="entry name" value="RNaseH-like_sf"/>
</dbReference>
<evidence type="ECO:0000256" key="9">
    <source>
        <dbReference type="ARBA" id="ARBA00023204"/>
    </source>
</evidence>
<dbReference type="EC" id="2.7.7.7" evidence="2"/>
<dbReference type="EMBL" id="CP165644">
    <property type="protein sequence ID" value="XDU65988.1"/>
    <property type="molecule type" value="Genomic_DNA"/>
</dbReference>
<dbReference type="GO" id="GO:0006302">
    <property type="term" value="P:double-strand break repair"/>
    <property type="evidence" value="ECO:0007669"/>
    <property type="project" value="TreeGrafter"/>
</dbReference>
<evidence type="ECO:0000256" key="1">
    <source>
        <dbReference type="ARBA" id="ARBA00007705"/>
    </source>
</evidence>
<evidence type="ECO:0000256" key="4">
    <source>
        <dbReference type="ARBA" id="ARBA00022695"/>
    </source>
</evidence>
<dbReference type="AlphaFoldDB" id="A0AB39VFC1"/>
<evidence type="ECO:0000256" key="3">
    <source>
        <dbReference type="ARBA" id="ARBA00022679"/>
    </source>
</evidence>
<feature type="domain" description="DNA-directed DNA polymerase family A palm" evidence="11">
    <location>
        <begin position="427"/>
        <end position="633"/>
    </location>
</feature>
<dbReference type="PANTHER" id="PTHR10133">
    <property type="entry name" value="DNA POLYMERASE I"/>
    <property type="match status" value="1"/>
</dbReference>
<dbReference type="Gene3D" id="3.30.70.370">
    <property type="match status" value="1"/>
</dbReference>
<dbReference type="CDD" id="cd08637">
    <property type="entry name" value="DNA_pol_A_pol_I_C"/>
    <property type="match status" value="1"/>
</dbReference>
<dbReference type="InterPro" id="IPR043502">
    <property type="entry name" value="DNA/RNA_pol_sf"/>
</dbReference>
<accession>A0AB39VFC1</accession>
<keyword evidence="5" id="KW-0235">DNA replication</keyword>
<dbReference type="InterPro" id="IPR002298">
    <property type="entry name" value="DNA_polymerase_A"/>
</dbReference>
<dbReference type="SMART" id="SM00482">
    <property type="entry name" value="POLAc"/>
    <property type="match status" value="1"/>
</dbReference>
<keyword evidence="9" id="KW-0234">DNA repair</keyword>
<evidence type="ECO:0000256" key="5">
    <source>
        <dbReference type="ARBA" id="ARBA00022705"/>
    </source>
</evidence>
<dbReference type="PANTHER" id="PTHR10133:SF27">
    <property type="entry name" value="DNA POLYMERASE NU"/>
    <property type="match status" value="1"/>
</dbReference>
<comment type="similarity">
    <text evidence="1">Belongs to the DNA polymerase type-A family.</text>
</comment>
<keyword evidence="7" id="KW-0239">DNA-directed DNA polymerase</keyword>
<dbReference type="InterPro" id="IPR001098">
    <property type="entry name" value="DNA-dir_DNA_pol_A_palm_dom"/>
</dbReference>
<evidence type="ECO:0000256" key="7">
    <source>
        <dbReference type="ARBA" id="ARBA00022932"/>
    </source>
</evidence>
<gene>
    <name evidence="12" type="ORF">AB8B22_06045</name>
</gene>
<dbReference type="RefSeq" id="WP_369710443.1">
    <property type="nucleotide sequence ID" value="NZ_CP165644.1"/>
</dbReference>
<dbReference type="SUPFAM" id="SSF56672">
    <property type="entry name" value="DNA/RNA polymerases"/>
    <property type="match status" value="1"/>
</dbReference>
<evidence type="ECO:0000256" key="8">
    <source>
        <dbReference type="ARBA" id="ARBA00023125"/>
    </source>
</evidence>
<dbReference type="Gene3D" id="3.30.420.10">
    <property type="entry name" value="Ribonuclease H-like superfamily/Ribonuclease H"/>
    <property type="match status" value="1"/>
</dbReference>
<dbReference type="SUPFAM" id="SSF53098">
    <property type="entry name" value="Ribonuclease H-like"/>
    <property type="match status" value="1"/>
</dbReference>
<dbReference type="GO" id="GO:0003677">
    <property type="term" value="F:DNA binding"/>
    <property type="evidence" value="ECO:0007669"/>
    <property type="project" value="UniProtKB-KW"/>
</dbReference>
<sequence>MEEEAKYDRENPIYNGISSFYSNKNNSEKFDILNILDIKKEISQKNIDYKIVNWNEAHEIIKKMENKVSIFENIFGLSISDGSENIVLLNSDLEKVLNGEKTVQINLFEKMENNDSENVFKIYEELNKKEIIAYNIKEYMKKHSNYFDVIISGKNYSFSPLRNKDTEIDYTLRCENYFDVMIASYVLETEGENEIENIIKDELGIEIAPFETEFQKERRKRNFSELSDEIKANFLAIRGFYIYHLEKILKIELKNNGLFDVYEHLESKLIPVLAQMEENGIKIDKKYFKDFENELNEKIDKLISNIHKIANEEFNIDSSQQLGEILFEKMQIPVVKKTKTRYSTDVEVLEKIANNEELSDEKREIAKNLLEYRAFKKLLSTYIEPIPQYADKDDRIHTTFNQNGTATGRLSSANPNLQNIPVRTDDGIRIRTGFVAKSGHSLISFDYSQIELRVLAELSKDKNLIFAYKEDKDLHDLTARKIFLKNDGEKVSREERSIAKVINFSILYGKTNFGLSKELNISVGDAAQYIKTYFEEYPRVQKFLDIVTETAKLHSFVETFFGTRRYIKGIDSQNKNILAQAIRMAVNTVVQGTAANVIKIVMIKLYEELKNDENIKMLLQVHDELIFEVKDGFEETYMTKIKDIMENTVKFEKVPLKANGNIAKNWGLLK</sequence>
<evidence type="ECO:0000259" key="11">
    <source>
        <dbReference type="SMART" id="SM00482"/>
    </source>
</evidence>
<keyword evidence="3" id="KW-0808">Transferase</keyword>
<dbReference type="KEGG" id="lrug:AB8B22_06045"/>
<keyword evidence="8" id="KW-0238">DNA-binding</keyword>
<keyword evidence="4" id="KW-0548">Nucleotidyltransferase</keyword>
<dbReference type="FunFam" id="1.20.1060.10:FF:000001">
    <property type="entry name" value="DNA polymerase I"/>
    <property type="match status" value="1"/>
</dbReference>
<dbReference type="GO" id="GO:0003887">
    <property type="term" value="F:DNA-directed DNA polymerase activity"/>
    <property type="evidence" value="ECO:0007669"/>
    <property type="project" value="UniProtKB-KW"/>
</dbReference>
<dbReference type="FunFam" id="1.10.150.20:FF:000002">
    <property type="entry name" value="DNA polymerase I"/>
    <property type="match status" value="1"/>
</dbReference>